<evidence type="ECO:0000313" key="5">
    <source>
        <dbReference type="EMBL" id="MBA4670400.1"/>
    </source>
</evidence>
<dbReference type="InterPro" id="IPR007627">
    <property type="entry name" value="RNA_pol_sigma70_r2"/>
</dbReference>
<feature type="region of interest" description="Disordered" evidence="2">
    <location>
        <begin position="125"/>
        <end position="147"/>
    </location>
</feature>
<dbReference type="Pfam" id="PF04539">
    <property type="entry name" value="Sigma70_r3"/>
    <property type="match status" value="1"/>
</dbReference>
<evidence type="ECO:0000259" key="4">
    <source>
        <dbReference type="Pfam" id="PF04542"/>
    </source>
</evidence>
<evidence type="ECO:0000256" key="2">
    <source>
        <dbReference type="SAM" id="MobiDB-lite"/>
    </source>
</evidence>
<evidence type="ECO:0000259" key="3">
    <source>
        <dbReference type="Pfam" id="PF04539"/>
    </source>
</evidence>
<dbReference type="InterPro" id="IPR013325">
    <property type="entry name" value="RNA_pol_sigma_r2"/>
</dbReference>
<sequence>MGVATVPSSASQAFLGLSRRLSANQSALKKPVILGFKSDKKKTTTLAAPAKPIQLGLKTRKDNLKKPRSVSKRPKEVHATTTAEICPHAVELDLNEAAAKLENIYKRSPAIDDLELENFSSLVTKRRGGRKKNAEVDEKKEDASTGSGNVVRNRMRKVRRLSLNKRIELKMGKEDKTAPLARNKKAVNSEDEKIEELVREYSASTEVVSMDWKKTRIPPVLSSSEHAWLFKLMEPMKTLLQVRQNLERELGRDPTDATLGKAMNMTAAQVRRHMEIGHAARNKLIKHNLRLVLFVMNKYFQDFTNGPKFQDLCQAGVQGLMTATDRFEPRKSFRLSTYAFFLDKACYRKVNDCLKLYSRPFWSGIGKGGNSKGQTTIDV</sequence>
<proteinExistence type="inferred from homology"/>
<dbReference type="Gene3D" id="1.10.1740.10">
    <property type="match status" value="1"/>
</dbReference>
<dbReference type="InterPro" id="IPR050239">
    <property type="entry name" value="Sigma-70_RNA_pol_init_factors"/>
</dbReference>
<dbReference type="PANTHER" id="PTHR30603:SF4">
    <property type="entry name" value="RNA POLYMERASE SIGMA FACTOR SIGE, CHLOROPLASTIC_MITOCHONDRIAL"/>
    <property type="match status" value="1"/>
</dbReference>
<feature type="domain" description="RNA polymerase sigma-70 region 2" evidence="4">
    <location>
        <begin position="284"/>
        <end position="340"/>
    </location>
</feature>
<dbReference type="GO" id="GO:0003700">
    <property type="term" value="F:DNA-binding transcription factor activity"/>
    <property type="evidence" value="ECO:0007669"/>
    <property type="project" value="InterPro"/>
</dbReference>
<protein>
    <recommendedName>
        <fullName evidence="6">RNA polymerase sigma-70 region 2 domain-containing protein</fullName>
    </recommendedName>
</protein>
<dbReference type="AlphaFoldDB" id="A0A7C9EKG0"/>
<evidence type="ECO:0000256" key="1">
    <source>
        <dbReference type="ARBA" id="ARBA00007788"/>
    </source>
</evidence>
<dbReference type="InterPro" id="IPR036388">
    <property type="entry name" value="WH-like_DNA-bd_sf"/>
</dbReference>
<comment type="similarity">
    <text evidence="1">Belongs to the sigma-70 factor family.</text>
</comment>
<dbReference type="GO" id="GO:0006352">
    <property type="term" value="P:DNA-templated transcription initiation"/>
    <property type="evidence" value="ECO:0007669"/>
    <property type="project" value="InterPro"/>
</dbReference>
<dbReference type="SUPFAM" id="SSF88946">
    <property type="entry name" value="Sigma2 domain of RNA polymerase sigma factors"/>
    <property type="match status" value="1"/>
</dbReference>
<name>A0A7C9EKG0_OPUST</name>
<organism evidence="5">
    <name type="scientific">Opuntia streptacantha</name>
    <name type="common">Prickly pear cactus</name>
    <name type="synonym">Opuntia cardona</name>
    <dbReference type="NCBI Taxonomy" id="393608"/>
    <lineage>
        <taxon>Eukaryota</taxon>
        <taxon>Viridiplantae</taxon>
        <taxon>Streptophyta</taxon>
        <taxon>Embryophyta</taxon>
        <taxon>Tracheophyta</taxon>
        <taxon>Spermatophyta</taxon>
        <taxon>Magnoliopsida</taxon>
        <taxon>eudicotyledons</taxon>
        <taxon>Gunneridae</taxon>
        <taxon>Pentapetalae</taxon>
        <taxon>Caryophyllales</taxon>
        <taxon>Cactineae</taxon>
        <taxon>Cactaceae</taxon>
        <taxon>Opuntioideae</taxon>
        <taxon>Opuntia</taxon>
    </lineage>
</organism>
<dbReference type="PANTHER" id="PTHR30603">
    <property type="entry name" value="RNA POLYMERASE SIGMA FACTOR RPO"/>
    <property type="match status" value="1"/>
</dbReference>
<evidence type="ECO:0008006" key="6">
    <source>
        <dbReference type="Google" id="ProtNLM"/>
    </source>
</evidence>
<reference evidence="5" key="1">
    <citation type="journal article" date="2013" name="J. Plant Res.">
        <title>Effect of fungi and light on seed germination of three Opuntia species from semiarid lands of central Mexico.</title>
        <authorList>
            <person name="Delgado-Sanchez P."/>
            <person name="Jimenez-Bremont J.F."/>
            <person name="Guerrero-Gonzalez Mde L."/>
            <person name="Flores J."/>
        </authorList>
    </citation>
    <scope>NUCLEOTIDE SEQUENCE</scope>
    <source>
        <tissue evidence="5">Cladode</tissue>
    </source>
</reference>
<dbReference type="InterPro" id="IPR007624">
    <property type="entry name" value="RNA_pol_sigma70_r3"/>
</dbReference>
<reference evidence="5" key="2">
    <citation type="submission" date="2020-07" db="EMBL/GenBank/DDBJ databases">
        <authorList>
            <person name="Vera ALvarez R."/>
            <person name="Arias-Moreno D.M."/>
            <person name="Jimenez-Jacinto V."/>
            <person name="Jimenez-Bremont J.F."/>
            <person name="Swaminathan K."/>
            <person name="Moose S.P."/>
            <person name="Guerrero-Gonzalez M.L."/>
            <person name="Marino-Ramirez L."/>
            <person name="Landsman D."/>
            <person name="Rodriguez-Kessler M."/>
            <person name="Delgado-Sanchez P."/>
        </authorList>
    </citation>
    <scope>NUCLEOTIDE SEQUENCE</scope>
    <source>
        <tissue evidence="5">Cladode</tissue>
    </source>
</reference>
<dbReference type="Pfam" id="PF04542">
    <property type="entry name" value="Sigma70_r2"/>
    <property type="match status" value="1"/>
</dbReference>
<feature type="compositionally biased region" description="Basic and acidic residues" evidence="2">
    <location>
        <begin position="132"/>
        <end position="143"/>
    </location>
</feature>
<feature type="domain" description="RNA polymerase sigma-70 region 3" evidence="3">
    <location>
        <begin position="239"/>
        <end position="277"/>
    </location>
</feature>
<dbReference type="Gene3D" id="1.10.10.10">
    <property type="entry name" value="Winged helix-like DNA-binding domain superfamily/Winged helix DNA-binding domain"/>
    <property type="match status" value="1"/>
</dbReference>
<accession>A0A7C9EKG0</accession>
<dbReference type="EMBL" id="GISG01247445">
    <property type="protein sequence ID" value="MBA4670400.1"/>
    <property type="molecule type" value="Transcribed_RNA"/>
</dbReference>